<name>A0A4Q5HHH1_9BACE</name>
<dbReference type="Proteomes" id="UP000291191">
    <property type="component" value="Unassembled WGS sequence"/>
</dbReference>
<dbReference type="OrthoDB" id="1024787at2"/>
<dbReference type="AlphaFoldDB" id="A0A4Q5HHH1"/>
<gene>
    <name evidence="2" type="ORF">EAJ06_04310</name>
</gene>
<keyword evidence="1" id="KW-1133">Transmembrane helix</keyword>
<proteinExistence type="predicted"/>
<evidence type="ECO:0000313" key="3">
    <source>
        <dbReference type="Proteomes" id="UP000291191"/>
    </source>
</evidence>
<keyword evidence="1" id="KW-0812">Transmembrane</keyword>
<dbReference type="Pfam" id="PF13970">
    <property type="entry name" value="DUF4221"/>
    <property type="match status" value="1"/>
</dbReference>
<keyword evidence="1" id="KW-0472">Membrane</keyword>
<organism evidence="2 3">
    <name type="scientific">Bacteroides intestinalis</name>
    <dbReference type="NCBI Taxonomy" id="329854"/>
    <lineage>
        <taxon>Bacteria</taxon>
        <taxon>Pseudomonadati</taxon>
        <taxon>Bacteroidota</taxon>
        <taxon>Bacteroidia</taxon>
        <taxon>Bacteroidales</taxon>
        <taxon>Bacteroidaceae</taxon>
        <taxon>Bacteroides</taxon>
    </lineage>
</organism>
<comment type="caution">
    <text evidence="2">The sequence shown here is derived from an EMBL/GenBank/DDBJ whole genome shotgun (WGS) entry which is preliminary data.</text>
</comment>
<dbReference type="EMBL" id="RCXO01000003">
    <property type="protein sequence ID" value="RYT82207.1"/>
    <property type="molecule type" value="Genomic_DNA"/>
</dbReference>
<evidence type="ECO:0000256" key="1">
    <source>
        <dbReference type="SAM" id="Phobius"/>
    </source>
</evidence>
<accession>A0A4Q5HHH1</accession>
<dbReference type="InterPro" id="IPR025316">
    <property type="entry name" value="DUF4221"/>
</dbReference>
<keyword evidence="3" id="KW-1185">Reference proteome</keyword>
<reference evidence="2 3" key="1">
    <citation type="journal article" date="2019" name="Science, e1252229">
        <title>Invertible promoters mediate bacterial phase variation, antibiotic resistance, and host adaptation in the gut.</title>
        <authorList>
            <person name="Jiang X."/>
            <person name="Hall A.B."/>
            <person name="Arthur T.D."/>
            <person name="Plichta D.R."/>
            <person name="Covington C.T."/>
            <person name="Poyet M."/>
            <person name="Crothers J."/>
            <person name="Moses P.L."/>
            <person name="Tolonen A.C."/>
            <person name="Vlamakis H."/>
            <person name="Alm E.J."/>
            <person name="Xavier R.J."/>
        </authorList>
    </citation>
    <scope>NUCLEOTIDE SEQUENCE [LARGE SCALE GENOMIC DNA]</scope>
    <source>
        <strain evidence="3">bf_0095</strain>
    </source>
</reference>
<feature type="transmembrane region" description="Helical" evidence="1">
    <location>
        <begin position="28"/>
        <end position="48"/>
    </location>
</feature>
<sequence length="456" mass="52224">MRHRSLTLCLILCWLMWKHWPHLVKRRAIIVYSLVIVIFHKMSVKLAMTIIDLSAMHPLIVSRMSVRSHFLLLVCFSFLISCQFAGNKKEIGYGEEVQLNVKEVVVPSSDVLNLKSYYLSFVYQSDSLQMLYGYNYKIHGLDCFNLKNMQSSQITFLGDGNSAVVRPVTGLYVQSLDSIWIYDGSQRALLLDRQGQLLNAVNLRDGLTSNEQVLIDCNFAISTSKLYYDGQHKSLLYGIQDTSTSPYSFKVREASLNGSFPPVTYLLQSSVSVSDVSGGDYGNMSGINISFSDDDILYNYPVESHVYVLDRRTKQTKVIDADSRFTKNVAGKCRSRSDYSQWIRHAVENPHFYDVMYLPEKEMYVRLHLGEHTFDATLDADALMDDRNLYLTLFDKELNVIGESRLAVHRYNYYTAWTAMGKGILVFVDNLMSSATKTDKLEMDVIEVPMRTEKRR</sequence>
<protein>
    <submittedName>
        <fullName evidence="2">DUF4221 domain-containing protein</fullName>
    </submittedName>
</protein>
<evidence type="ECO:0000313" key="2">
    <source>
        <dbReference type="EMBL" id="RYT82207.1"/>
    </source>
</evidence>